<proteinExistence type="predicted"/>
<dbReference type="AlphaFoldDB" id="A0A9J5W9X7"/>
<dbReference type="Proteomes" id="UP000824120">
    <property type="component" value="Chromosome 12"/>
</dbReference>
<gene>
    <name evidence="1" type="ORF">H5410_061826</name>
</gene>
<protein>
    <submittedName>
        <fullName evidence="1">Uncharacterized protein</fullName>
    </submittedName>
</protein>
<dbReference type="OrthoDB" id="1291298at2759"/>
<name>A0A9J5W9X7_SOLCO</name>
<evidence type="ECO:0000313" key="2">
    <source>
        <dbReference type="Proteomes" id="UP000824120"/>
    </source>
</evidence>
<sequence length="200" mass="23145">MVDKYGRLREEKGKGSFGSSCTFDGKLTLEEIFLEFEITPTIEEIVSFMGKRSSILDSVDCNKFLVLVKINEIKKESLKNRYRKKDDFDKYQKQLSNQGIMEACKVNGRFAFMHINIRLAGVVKALIKMENPTIIPMILANILRALTKSEKGVVFEHLYHHNHAPRLTPNWSNYISIHKDRVAKVYFPKRILACEENSRC</sequence>
<organism evidence="1 2">
    <name type="scientific">Solanum commersonii</name>
    <name type="common">Commerson's wild potato</name>
    <name type="synonym">Commerson's nightshade</name>
    <dbReference type="NCBI Taxonomy" id="4109"/>
    <lineage>
        <taxon>Eukaryota</taxon>
        <taxon>Viridiplantae</taxon>
        <taxon>Streptophyta</taxon>
        <taxon>Embryophyta</taxon>
        <taxon>Tracheophyta</taxon>
        <taxon>Spermatophyta</taxon>
        <taxon>Magnoliopsida</taxon>
        <taxon>eudicotyledons</taxon>
        <taxon>Gunneridae</taxon>
        <taxon>Pentapetalae</taxon>
        <taxon>asterids</taxon>
        <taxon>lamiids</taxon>
        <taxon>Solanales</taxon>
        <taxon>Solanaceae</taxon>
        <taxon>Solanoideae</taxon>
        <taxon>Solaneae</taxon>
        <taxon>Solanum</taxon>
    </lineage>
</organism>
<comment type="caution">
    <text evidence="1">The sequence shown here is derived from an EMBL/GenBank/DDBJ whole genome shotgun (WGS) entry which is preliminary data.</text>
</comment>
<dbReference type="EMBL" id="JACXVP010000012">
    <property type="protein sequence ID" value="KAG5572060.1"/>
    <property type="molecule type" value="Genomic_DNA"/>
</dbReference>
<evidence type="ECO:0000313" key="1">
    <source>
        <dbReference type="EMBL" id="KAG5572060.1"/>
    </source>
</evidence>
<keyword evidence="2" id="KW-1185">Reference proteome</keyword>
<reference evidence="1 2" key="1">
    <citation type="submission" date="2020-09" db="EMBL/GenBank/DDBJ databases">
        <title>De no assembly of potato wild relative species, Solanum commersonii.</title>
        <authorList>
            <person name="Cho K."/>
        </authorList>
    </citation>
    <scope>NUCLEOTIDE SEQUENCE [LARGE SCALE GENOMIC DNA]</scope>
    <source>
        <strain evidence="1">LZ3.2</strain>
        <tissue evidence="1">Leaf</tissue>
    </source>
</reference>
<accession>A0A9J5W9X7</accession>